<keyword evidence="2" id="KW-1185">Reference proteome</keyword>
<dbReference type="PANTHER" id="PTHR12558:SF13">
    <property type="entry name" value="CELL DIVISION CYCLE PROTEIN 27 HOMOLOG"/>
    <property type="match status" value="1"/>
</dbReference>
<dbReference type="Pfam" id="PF13432">
    <property type="entry name" value="TPR_16"/>
    <property type="match status" value="2"/>
</dbReference>
<dbReference type="Proteomes" id="UP000238362">
    <property type="component" value="Unassembled WGS sequence"/>
</dbReference>
<gene>
    <name evidence="1" type="ORF">B0I33_103427</name>
</gene>
<dbReference type="InterPro" id="IPR019734">
    <property type="entry name" value="TPR_rpt"/>
</dbReference>
<protein>
    <submittedName>
        <fullName evidence="1">Tetratricopeptide repeat protein</fullName>
    </submittedName>
</protein>
<comment type="caution">
    <text evidence="1">The sequence shown here is derived from an EMBL/GenBank/DDBJ whole genome shotgun (WGS) entry which is preliminary data.</text>
</comment>
<dbReference type="EMBL" id="PVNH01000003">
    <property type="protein sequence ID" value="PRX49391.1"/>
    <property type="molecule type" value="Genomic_DNA"/>
</dbReference>
<proteinExistence type="predicted"/>
<dbReference type="SMART" id="SM00028">
    <property type="entry name" value="TPR"/>
    <property type="match status" value="2"/>
</dbReference>
<dbReference type="RefSeq" id="WP_106178053.1">
    <property type="nucleotide sequence ID" value="NZ_PVNH01000003.1"/>
</dbReference>
<name>A0A2T0LZ46_9PSEU</name>
<dbReference type="InterPro" id="IPR011990">
    <property type="entry name" value="TPR-like_helical_dom_sf"/>
</dbReference>
<dbReference type="Gene3D" id="1.25.40.10">
    <property type="entry name" value="Tetratricopeptide repeat domain"/>
    <property type="match status" value="1"/>
</dbReference>
<dbReference type="OrthoDB" id="3575180at2"/>
<dbReference type="PANTHER" id="PTHR12558">
    <property type="entry name" value="CELL DIVISION CYCLE 16,23,27"/>
    <property type="match status" value="1"/>
</dbReference>
<sequence length="378" mass="41879">MREQAADSLWRAQALAELGRHDQARMEIGRLLAENPESPDALCVLAECELRLGDAAEARRVASSALALDPESDAALRLHAVSSLELGDRAAAVRSARAAVRATPEDAVTRYTLGQVLVQNAEAPSVEVVAEARDAADRAVELAPGEPAPYVLSGLAAGAAGDRRAERAAYEQALRLDPHDTMALNNLAAMDIRRARLGRGARRVVAALREDPQEGRLYAQRHQRSCSALDDFDPMTLPEAAAWRRSHEPPPSLQDYVAEQVSVSKAVSVSTLIVPTFILNRGCILVRMLFEEESFFVWWKQLNGNKQEIEKMINHLHLWDLFDVQSDQEEQALWVLVEQMSIGWHAKASKDFPDRDFRVLITDEYGPTRTIYSPSQES</sequence>
<evidence type="ECO:0000313" key="2">
    <source>
        <dbReference type="Proteomes" id="UP000238362"/>
    </source>
</evidence>
<accession>A0A2T0LZ46</accession>
<organism evidence="1 2">
    <name type="scientific">Prauserella shujinwangii</name>
    <dbReference type="NCBI Taxonomy" id="1453103"/>
    <lineage>
        <taxon>Bacteria</taxon>
        <taxon>Bacillati</taxon>
        <taxon>Actinomycetota</taxon>
        <taxon>Actinomycetes</taxon>
        <taxon>Pseudonocardiales</taxon>
        <taxon>Pseudonocardiaceae</taxon>
        <taxon>Prauserella</taxon>
    </lineage>
</organism>
<evidence type="ECO:0000313" key="1">
    <source>
        <dbReference type="EMBL" id="PRX49391.1"/>
    </source>
</evidence>
<reference evidence="1 2" key="1">
    <citation type="submission" date="2018-03" db="EMBL/GenBank/DDBJ databases">
        <title>Genomic Encyclopedia of Type Strains, Phase III (KMG-III): the genomes of soil and plant-associated and newly described type strains.</title>
        <authorList>
            <person name="Whitman W."/>
        </authorList>
    </citation>
    <scope>NUCLEOTIDE SEQUENCE [LARGE SCALE GENOMIC DNA]</scope>
    <source>
        <strain evidence="1 2">CGMCC 4.7125</strain>
    </source>
</reference>
<dbReference type="AlphaFoldDB" id="A0A2T0LZ46"/>
<dbReference type="SUPFAM" id="SSF48452">
    <property type="entry name" value="TPR-like"/>
    <property type="match status" value="1"/>
</dbReference>